<dbReference type="GO" id="GO:0006355">
    <property type="term" value="P:regulation of DNA-templated transcription"/>
    <property type="evidence" value="ECO:0007669"/>
    <property type="project" value="InterPro"/>
</dbReference>
<keyword evidence="5" id="KW-1185">Reference proteome</keyword>
<evidence type="ECO:0000259" key="3">
    <source>
        <dbReference type="PROSITE" id="PS50114"/>
    </source>
</evidence>
<gene>
    <name evidence="4" type="ORF">CYY_002110</name>
</gene>
<dbReference type="CDD" id="cd00202">
    <property type="entry name" value="ZnF_GATA"/>
    <property type="match status" value="1"/>
</dbReference>
<dbReference type="Pfam" id="PF00320">
    <property type="entry name" value="GATA"/>
    <property type="match status" value="1"/>
</dbReference>
<feature type="region of interest" description="Disordered" evidence="2">
    <location>
        <begin position="54"/>
        <end position="101"/>
    </location>
</feature>
<evidence type="ECO:0000256" key="2">
    <source>
        <dbReference type="SAM" id="MobiDB-lite"/>
    </source>
</evidence>
<evidence type="ECO:0000313" key="5">
    <source>
        <dbReference type="Proteomes" id="UP000695562"/>
    </source>
</evidence>
<sequence>MKHNTQCPSGPSTVVVVKRSRGRPRGPKPTHCTSCFVKTTPEWRKLNGKPVCNACGLRPRKAKEQSTSPESSPASSPSFTSSSTTPTTSTTASPTSSSPSTTTIQVIIDVPLIINTIREEKLKIQYILNRVNSF</sequence>
<organism evidence="4 5">
    <name type="scientific">Polysphondylium violaceum</name>
    <dbReference type="NCBI Taxonomy" id="133409"/>
    <lineage>
        <taxon>Eukaryota</taxon>
        <taxon>Amoebozoa</taxon>
        <taxon>Evosea</taxon>
        <taxon>Eumycetozoa</taxon>
        <taxon>Dictyostelia</taxon>
        <taxon>Dictyosteliales</taxon>
        <taxon>Dictyosteliaceae</taxon>
        <taxon>Polysphondylium</taxon>
    </lineage>
</organism>
<dbReference type="InterPro" id="IPR013088">
    <property type="entry name" value="Znf_NHR/GATA"/>
</dbReference>
<comment type="caution">
    <text evidence="4">The sequence shown here is derived from an EMBL/GenBank/DDBJ whole genome shotgun (WGS) entry which is preliminary data.</text>
</comment>
<dbReference type="PROSITE" id="PS50114">
    <property type="entry name" value="GATA_ZN_FINGER_2"/>
    <property type="match status" value="1"/>
</dbReference>
<feature type="compositionally biased region" description="Low complexity" evidence="2">
    <location>
        <begin position="66"/>
        <end position="101"/>
    </location>
</feature>
<dbReference type="GO" id="GO:0008270">
    <property type="term" value="F:zinc ion binding"/>
    <property type="evidence" value="ECO:0007669"/>
    <property type="project" value="UniProtKB-KW"/>
</dbReference>
<keyword evidence="1" id="KW-0479">Metal-binding</keyword>
<dbReference type="EMBL" id="AJWJ01000056">
    <property type="protein sequence ID" value="KAF2076559.1"/>
    <property type="molecule type" value="Genomic_DNA"/>
</dbReference>
<dbReference type="OrthoDB" id="515401at2759"/>
<dbReference type="SUPFAM" id="SSF57716">
    <property type="entry name" value="Glucocorticoid receptor-like (DNA-binding domain)"/>
    <property type="match status" value="1"/>
</dbReference>
<protein>
    <recommendedName>
        <fullName evidence="3">GATA-type domain-containing protein</fullName>
    </recommendedName>
</protein>
<reference evidence="4" key="1">
    <citation type="submission" date="2020-01" db="EMBL/GenBank/DDBJ databases">
        <title>Development of genomics and gene disruption for Polysphondylium violaceum indicates a role for the polyketide synthase stlB in stalk morphogenesis.</title>
        <authorList>
            <person name="Narita B."/>
            <person name="Kawabe Y."/>
            <person name="Kin K."/>
            <person name="Saito T."/>
            <person name="Gibbs R."/>
            <person name="Kuspa A."/>
            <person name="Muzny D."/>
            <person name="Queller D."/>
            <person name="Richards S."/>
            <person name="Strassman J."/>
            <person name="Sucgang R."/>
            <person name="Worley K."/>
            <person name="Schaap P."/>
        </authorList>
    </citation>
    <scope>NUCLEOTIDE SEQUENCE</scope>
    <source>
        <strain evidence="4">QSvi11</strain>
    </source>
</reference>
<dbReference type="Proteomes" id="UP000695562">
    <property type="component" value="Unassembled WGS sequence"/>
</dbReference>
<feature type="compositionally biased region" description="Basic residues" evidence="2">
    <location>
        <begin position="18"/>
        <end position="28"/>
    </location>
</feature>
<evidence type="ECO:0000313" key="4">
    <source>
        <dbReference type="EMBL" id="KAF2076559.1"/>
    </source>
</evidence>
<dbReference type="AlphaFoldDB" id="A0A8J4V9X3"/>
<name>A0A8J4V9X3_9MYCE</name>
<proteinExistence type="predicted"/>
<dbReference type="Gene3D" id="3.30.50.10">
    <property type="entry name" value="Erythroid Transcription Factor GATA-1, subunit A"/>
    <property type="match status" value="1"/>
</dbReference>
<feature type="domain" description="GATA-type" evidence="3">
    <location>
        <begin position="32"/>
        <end position="57"/>
    </location>
</feature>
<accession>A0A8J4V9X3</accession>
<feature type="region of interest" description="Disordered" evidence="2">
    <location>
        <begin position="1"/>
        <end position="34"/>
    </location>
</feature>
<evidence type="ECO:0000256" key="1">
    <source>
        <dbReference type="PROSITE-ProRule" id="PRU00094"/>
    </source>
</evidence>
<feature type="compositionally biased region" description="Polar residues" evidence="2">
    <location>
        <begin position="1"/>
        <end position="12"/>
    </location>
</feature>
<dbReference type="GO" id="GO:0043565">
    <property type="term" value="F:sequence-specific DNA binding"/>
    <property type="evidence" value="ECO:0007669"/>
    <property type="project" value="InterPro"/>
</dbReference>
<keyword evidence="1" id="KW-0863">Zinc-finger</keyword>
<dbReference type="SMART" id="SM00401">
    <property type="entry name" value="ZnF_GATA"/>
    <property type="match status" value="1"/>
</dbReference>
<dbReference type="InterPro" id="IPR000679">
    <property type="entry name" value="Znf_GATA"/>
</dbReference>
<keyword evidence="1" id="KW-0862">Zinc</keyword>